<organism evidence="3 4">
    <name type="scientific">Kineosporia mesophila</name>
    <dbReference type="NCBI Taxonomy" id="566012"/>
    <lineage>
        <taxon>Bacteria</taxon>
        <taxon>Bacillati</taxon>
        <taxon>Actinomycetota</taxon>
        <taxon>Actinomycetes</taxon>
        <taxon>Kineosporiales</taxon>
        <taxon>Kineosporiaceae</taxon>
        <taxon>Kineosporia</taxon>
    </lineage>
</organism>
<feature type="compositionally biased region" description="Polar residues" evidence="1">
    <location>
        <begin position="90"/>
        <end position="99"/>
    </location>
</feature>
<evidence type="ECO:0000259" key="2">
    <source>
        <dbReference type="PROSITE" id="PS50943"/>
    </source>
</evidence>
<dbReference type="Proteomes" id="UP001501074">
    <property type="component" value="Unassembled WGS sequence"/>
</dbReference>
<keyword evidence="4" id="KW-1185">Reference proteome</keyword>
<gene>
    <name evidence="3" type="ORF">GCM10022223_06320</name>
</gene>
<reference evidence="4" key="1">
    <citation type="journal article" date="2019" name="Int. J. Syst. Evol. Microbiol.">
        <title>The Global Catalogue of Microorganisms (GCM) 10K type strain sequencing project: providing services to taxonomists for standard genome sequencing and annotation.</title>
        <authorList>
            <consortium name="The Broad Institute Genomics Platform"/>
            <consortium name="The Broad Institute Genome Sequencing Center for Infectious Disease"/>
            <person name="Wu L."/>
            <person name="Ma J."/>
        </authorList>
    </citation>
    <scope>NUCLEOTIDE SEQUENCE [LARGE SCALE GENOMIC DNA]</scope>
    <source>
        <strain evidence="4">JCM 16902</strain>
    </source>
</reference>
<dbReference type="RefSeq" id="WP_231484153.1">
    <property type="nucleotide sequence ID" value="NZ_BAAAZO010000001.1"/>
</dbReference>
<dbReference type="SMART" id="SM00530">
    <property type="entry name" value="HTH_XRE"/>
    <property type="match status" value="1"/>
</dbReference>
<proteinExistence type="predicted"/>
<evidence type="ECO:0000256" key="1">
    <source>
        <dbReference type="SAM" id="MobiDB-lite"/>
    </source>
</evidence>
<accession>A0ABP6Z3V5</accession>
<feature type="region of interest" description="Disordered" evidence="1">
    <location>
        <begin position="85"/>
        <end position="107"/>
    </location>
</feature>
<dbReference type="SUPFAM" id="SSF47413">
    <property type="entry name" value="lambda repressor-like DNA-binding domains"/>
    <property type="match status" value="1"/>
</dbReference>
<dbReference type="InterPro" id="IPR010982">
    <property type="entry name" value="Lambda_DNA-bd_dom_sf"/>
</dbReference>
<sequence length="107" mass="11940">MPTGDDAPEALQAAAWGVVRSPEDLGAFVARLRYANNLTQDELAQRLGISRRYVYEIESGKPNLYALRLFEILNLPNATMTVAHDPNHGSWPTPSSVHRQINETDHD</sequence>
<dbReference type="InterPro" id="IPR001387">
    <property type="entry name" value="Cro/C1-type_HTH"/>
</dbReference>
<dbReference type="CDD" id="cd00093">
    <property type="entry name" value="HTH_XRE"/>
    <property type="match status" value="1"/>
</dbReference>
<feature type="domain" description="HTH cro/C1-type" evidence="2">
    <location>
        <begin position="29"/>
        <end position="83"/>
    </location>
</feature>
<comment type="caution">
    <text evidence="3">The sequence shown here is derived from an EMBL/GenBank/DDBJ whole genome shotgun (WGS) entry which is preliminary data.</text>
</comment>
<protein>
    <recommendedName>
        <fullName evidence="2">HTH cro/C1-type domain-containing protein</fullName>
    </recommendedName>
</protein>
<evidence type="ECO:0000313" key="4">
    <source>
        <dbReference type="Proteomes" id="UP001501074"/>
    </source>
</evidence>
<evidence type="ECO:0000313" key="3">
    <source>
        <dbReference type="EMBL" id="GAA3594059.1"/>
    </source>
</evidence>
<dbReference type="EMBL" id="BAAAZO010000001">
    <property type="protein sequence ID" value="GAA3594059.1"/>
    <property type="molecule type" value="Genomic_DNA"/>
</dbReference>
<dbReference type="Gene3D" id="1.10.260.40">
    <property type="entry name" value="lambda repressor-like DNA-binding domains"/>
    <property type="match status" value="1"/>
</dbReference>
<dbReference type="Pfam" id="PF01381">
    <property type="entry name" value="HTH_3"/>
    <property type="match status" value="1"/>
</dbReference>
<name>A0ABP6Z3V5_9ACTN</name>
<dbReference type="PROSITE" id="PS50943">
    <property type="entry name" value="HTH_CROC1"/>
    <property type="match status" value="1"/>
</dbReference>